<keyword evidence="4" id="KW-0410">Iron transport</keyword>
<evidence type="ECO:0000256" key="9">
    <source>
        <dbReference type="ARBA" id="ARBA00023077"/>
    </source>
</evidence>
<evidence type="ECO:0000313" key="19">
    <source>
        <dbReference type="Proteomes" id="UP000189818"/>
    </source>
</evidence>
<evidence type="ECO:0000256" key="13">
    <source>
        <dbReference type="PROSITE-ProRule" id="PRU10144"/>
    </source>
</evidence>
<feature type="short sequence motif" description="TonB C-terminal box" evidence="13">
    <location>
        <begin position="758"/>
        <end position="775"/>
    </location>
</feature>
<dbReference type="Pfam" id="PF07715">
    <property type="entry name" value="Plug"/>
    <property type="match status" value="1"/>
</dbReference>
<evidence type="ECO:0000256" key="1">
    <source>
        <dbReference type="ARBA" id="ARBA00004571"/>
    </source>
</evidence>
<keyword evidence="3 12" id="KW-1134">Transmembrane beta strand</keyword>
<reference evidence="19" key="1">
    <citation type="submission" date="2017-02" db="EMBL/GenBank/DDBJ databases">
        <authorList>
            <person name="Varghese N."/>
            <person name="Submissions S."/>
        </authorList>
    </citation>
    <scope>NUCLEOTIDE SEQUENCE [LARGE SCALE GENOMIC DNA]</scope>
    <source>
        <strain evidence="19">UM2</strain>
    </source>
</reference>
<evidence type="ECO:0000259" key="16">
    <source>
        <dbReference type="Pfam" id="PF00593"/>
    </source>
</evidence>
<evidence type="ECO:0000256" key="10">
    <source>
        <dbReference type="ARBA" id="ARBA00023136"/>
    </source>
</evidence>
<evidence type="ECO:0000256" key="11">
    <source>
        <dbReference type="ARBA" id="ARBA00023237"/>
    </source>
</evidence>
<dbReference type="Proteomes" id="UP000189818">
    <property type="component" value="Unassembled WGS sequence"/>
</dbReference>
<evidence type="ECO:0000256" key="8">
    <source>
        <dbReference type="ARBA" id="ARBA00023065"/>
    </source>
</evidence>
<keyword evidence="19" id="KW-1185">Reference proteome</keyword>
<feature type="chain" id="PRO_5012301309" evidence="15">
    <location>
        <begin position="26"/>
        <end position="775"/>
    </location>
</feature>
<keyword evidence="10 12" id="KW-0472">Membrane</keyword>
<dbReference type="PANTHER" id="PTHR32552">
    <property type="entry name" value="FERRICHROME IRON RECEPTOR-RELATED"/>
    <property type="match status" value="1"/>
</dbReference>
<dbReference type="PROSITE" id="PS52016">
    <property type="entry name" value="TONB_DEPENDENT_REC_3"/>
    <property type="match status" value="1"/>
</dbReference>
<comment type="subcellular location">
    <subcellularLocation>
        <location evidence="1 12">Cell outer membrane</location>
        <topology evidence="1 12">Multi-pass membrane protein</topology>
    </subcellularLocation>
</comment>
<keyword evidence="2 12" id="KW-0813">Transport</keyword>
<dbReference type="Gene3D" id="2.40.170.20">
    <property type="entry name" value="TonB-dependent receptor, beta-barrel domain"/>
    <property type="match status" value="1"/>
</dbReference>
<protein>
    <submittedName>
        <fullName evidence="18">Iron complex outermembrane recepter protein</fullName>
    </submittedName>
</protein>
<sequence length="775" mass="84639">MKRSLRVASMATVAALSMISIEAHAQQAAAAAPADEAPAAGNIDDIVVTARRRAERLQDVPLAVSAVSTAALERANIQNVAQLSRLVPSLTSVPGQGGSRSLPNFSIRGLSQQELTILADQSVSTYIGDIVAARTQGINSALFDIASVEVLRGPQGTLFGRNTTGGAIIIRPARPTDEFEGRVGVTVGNLDTFNVEGMVNVPLSPNIAIRIAGQRQRDDGFVYDEILKRNVNDTKQEGARASILMQQDSLESLTVYNYFHENDGGTASFLQNVRATGSLNGAAVRASRGYRPLEDLLAEQQARGIYRIANGSPIFTKVETHDIANTTSFDLSDTIKLKNIVGYRHVKDHIFDDMDGSSNSLHPQERIDRAKQFSEEFQILGDTANLNWIAGLYYFRESGRNQGISAVGAIDPGLVEPDNVAAFPGTAYSNTDTAARNTSYAAFAQGTYRFGNGFSLTAGVRYNHDKREATIRNRTATACRFTRDLDNNPATPETAVPLAQCELGVKDSFSEVTYNLSLEYKIAADKLVYVAHRHGYRTGGFGARASTEAGLRRTFRPETVDDIEVGVKADWRMGDAFLRTNLAGYYAKYKDIQRLLTDPVAVPPTTVTTNAGRARIYGIEADILFRPVKMIELTANYAYTNAKFTKFIYPDGSDHSNDPFARAPRNVYTLGARVIAPLDESQGDASVGVNYYHTDHFSGNDTYVAGYTDVKGYSLLNFDASWNRVMGSGFDVALFVNNVTKKKYDFLLINLDSLGYTSHTPGLPRTYGATLRYHF</sequence>
<keyword evidence="5 12" id="KW-0812">Transmembrane</keyword>
<dbReference type="GO" id="GO:0009279">
    <property type="term" value="C:cell outer membrane"/>
    <property type="evidence" value="ECO:0007669"/>
    <property type="project" value="UniProtKB-SubCell"/>
</dbReference>
<dbReference type="InterPro" id="IPR000531">
    <property type="entry name" value="Beta-barrel_TonB"/>
</dbReference>
<evidence type="ECO:0000313" key="18">
    <source>
        <dbReference type="EMBL" id="SKB29505.1"/>
    </source>
</evidence>
<dbReference type="InterPro" id="IPR036942">
    <property type="entry name" value="Beta-barrel_TonB_sf"/>
</dbReference>
<organism evidence="18 19">
    <name type="scientific">Rhizorhabdus histidinilytica</name>
    <dbReference type="NCBI Taxonomy" id="439228"/>
    <lineage>
        <taxon>Bacteria</taxon>
        <taxon>Pseudomonadati</taxon>
        <taxon>Pseudomonadota</taxon>
        <taxon>Alphaproteobacteria</taxon>
        <taxon>Sphingomonadales</taxon>
        <taxon>Sphingomonadaceae</taxon>
        <taxon>Rhizorhabdus</taxon>
    </lineage>
</organism>
<comment type="similarity">
    <text evidence="12 14">Belongs to the TonB-dependent receptor family.</text>
</comment>
<dbReference type="InterPro" id="IPR012910">
    <property type="entry name" value="Plug_dom"/>
</dbReference>
<name>A0A1T5A3Q3_9SPHN</name>
<keyword evidence="11 12" id="KW-0998">Cell outer membrane</keyword>
<proteinExistence type="inferred from homology"/>
<dbReference type="AlphaFoldDB" id="A0A1T5A3Q3"/>
<evidence type="ECO:0000256" key="15">
    <source>
        <dbReference type="SAM" id="SignalP"/>
    </source>
</evidence>
<evidence type="ECO:0000256" key="12">
    <source>
        <dbReference type="PROSITE-ProRule" id="PRU01360"/>
    </source>
</evidence>
<gene>
    <name evidence="18" type="ORF">SAMN06295920_101540</name>
</gene>
<dbReference type="InterPro" id="IPR039426">
    <property type="entry name" value="TonB-dep_rcpt-like"/>
</dbReference>
<dbReference type="OrthoDB" id="7510666at2"/>
<feature type="domain" description="TonB-dependent receptor plug" evidence="17">
    <location>
        <begin position="57"/>
        <end position="167"/>
    </location>
</feature>
<keyword evidence="8" id="KW-0406">Ion transport</keyword>
<dbReference type="GO" id="GO:0006826">
    <property type="term" value="P:iron ion transport"/>
    <property type="evidence" value="ECO:0007669"/>
    <property type="project" value="UniProtKB-KW"/>
</dbReference>
<evidence type="ECO:0000256" key="4">
    <source>
        <dbReference type="ARBA" id="ARBA00022496"/>
    </source>
</evidence>
<dbReference type="RefSeq" id="WP_079646469.1">
    <property type="nucleotide sequence ID" value="NZ_JBHRVT010000003.1"/>
</dbReference>
<dbReference type="InterPro" id="IPR010917">
    <property type="entry name" value="TonB_rcpt_CS"/>
</dbReference>
<dbReference type="EMBL" id="FUYM01000001">
    <property type="protein sequence ID" value="SKB29505.1"/>
    <property type="molecule type" value="Genomic_DNA"/>
</dbReference>
<evidence type="ECO:0000259" key="17">
    <source>
        <dbReference type="Pfam" id="PF07715"/>
    </source>
</evidence>
<evidence type="ECO:0000256" key="2">
    <source>
        <dbReference type="ARBA" id="ARBA00022448"/>
    </source>
</evidence>
<evidence type="ECO:0000256" key="14">
    <source>
        <dbReference type="RuleBase" id="RU003357"/>
    </source>
</evidence>
<accession>A0A1T5A3Q3</accession>
<dbReference type="PANTHER" id="PTHR32552:SF81">
    <property type="entry name" value="TONB-DEPENDENT OUTER MEMBRANE RECEPTOR"/>
    <property type="match status" value="1"/>
</dbReference>
<feature type="signal peptide" evidence="15">
    <location>
        <begin position="1"/>
        <end position="25"/>
    </location>
</feature>
<dbReference type="PROSITE" id="PS01156">
    <property type="entry name" value="TONB_DEPENDENT_REC_2"/>
    <property type="match status" value="1"/>
</dbReference>
<dbReference type="STRING" id="439228.SAMN06295920_101540"/>
<dbReference type="SUPFAM" id="SSF56935">
    <property type="entry name" value="Porins"/>
    <property type="match status" value="1"/>
</dbReference>
<feature type="domain" description="TonB-dependent receptor-like beta-barrel" evidence="16">
    <location>
        <begin position="289"/>
        <end position="739"/>
    </location>
</feature>
<dbReference type="Pfam" id="PF00593">
    <property type="entry name" value="TonB_dep_Rec_b-barrel"/>
    <property type="match status" value="1"/>
</dbReference>
<keyword evidence="6 15" id="KW-0732">Signal</keyword>
<evidence type="ECO:0000256" key="5">
    <source>
        <dbReference type="ARBA" id="ARBA00022692"/>
    </source>
</evidence>
<evidence type="ECO:0000256" key="3">
    <source>
        <dbReference type="ARBA" id="ARBA00022452"/>
    </source>
</evidence>
<keyword evidence="7" id="KW-0408">Iron</keyword>
<evidence type="ECO:0000256" key="6">
    <source>
        <dbReference type="ARBA" id="ARBA00022729"/>
    </source>
</evidence>
<evidence type="ECO:0000256" key="7">
    <source>
        <dbReference type="ARBA" id="ARBA00023004"/>
    </source>
</evidence>
<keyword evidence="9 14" id="KW-0798">TonB box</keyword>